<keyword evidence="3 5" id="KW-0378">Hydrolase</keyword>
<dbReference type="InterPro" id="IPR025824">
    <property type="entry name" value="OB-fold_nuc-bd_dom"/>
</dbReference>
<dbReference type="Pfam" id="PF13742">
    <property type="entry name" value="tRNA_anti_2"/>
    <property type="match status" value="1"/>
</dbReference>
<comment type="subunit">
    <text evidence="5">Heterooligomer composed of large and small subunits.</text>
</comment>
<evidence type="ECO:0000256" key="4">
    <source>
        <dbReference type="ARBA" id="ARBA00022839"/>
    </source>
</evidence>
<evidence type="ECO:0000313" key="10">
    <source>
        <dbReference type="EMBL" id="OLO76669.1"/>
    </source>
</evidence>
<dbReference type="EMBL" id="MSKW01000014">
    <property type="protein sequence ID" value="OLO76669.1"/>
    <property type="molecule type" value="Genomic_DNA"/>
</dbReference>
<dbReference type="InterPro" id="IPR003753">
    <property type="entry name" value="Exonuc_VII_L"/>
</dbReference>
<protein>
    <recommendedName>
        <fullName evidence="5">Exodeoxyribonuclease 7 large subunit</fullName>
        <ecNumber evidence="5">3.1.11.6</ecNumber>
    </recommendedName>
    <alternativeName>
        <fullName evidence="5">Exodeoxyribonuclease VII large subunit</fullName>
        <shortName evidence="5">Exonuclease VII large subunit</shortName>
    </alternativeName>
</protein>
<evidence type="ECO:0000313" key="11">
    <source>
        <dbReference type="Proteomes" id="UP000186769"/>
    </source>
</evidence>
<evidence type="ECO:0000256" key="1">
    <source>
        <dbReference type="ARBA" id="ARBA00022490"/>
    </source>
</evidence>
<dbReference type="Pfam" id="PF02601">
    <property type="entry name" value="Exonuc_VII_L"/>
    <property type="match status" value="1"/>
</dbReference>
<dbReference type="GO" id="GO:0009318">
    <property type="term" value="C:exodeoxyribonuclease VII complex"/>
    <property type="evidence" value="ECO:0007669"/>
    <property type="project" value="UniProtKB-UniRule"/>
</dbReference>
<comment type="catalytic activity">
    <reaction evidence="5 6">
        <text>Exonucleolytic cleavage in either 5'- to 3'- or 3'- to 5'-direction to yield nucleoside 5'-phosphates.</text>
        <dbReference type="EC" id="3.1.11.6"/>
    </reaction>
</comment>
<dbReference type="AlphaFoldDB" id="A0A1Q8X8K7"/>
<dbReference type="InterPro" id="IPR020579">
    <property type="entry name" value="Exonuc_VII_lsu_C"/>
</dbReference>
<accession>A0A1Q8X8K7</accession>
<feature type="domain" description="OB-fold nucleic acid binding" evidence="9">
    <location>
        <begin position="62"/>
        <end position="158"/>
    </location>
</feature>
<evidence type="ECO:0000256" key="2">
    <source>
        <dbReference type="ARBA" id="ARBA00022722"/>
    </source>
</evidence>
<dbReference type="GO" id="GO:0003676">
    <property type="term" value="F:nucleic acid binding"/>
    <property type="evidence" value="ECO:0007669"/>
    <property type="project" value="InterPro"/>
</dbReference>
<dbReference type="PANTHER" id="PTHR30008:SF0">
    <property type="entry name" value="EXODEOXYRIBONUCLEASE 7 LARGE SUBUNIT"/>
    <property type="match status" value="1"/>
</dbReference>
<evidence type="ECO:0000259" key="9">
    <source>
        <dbReference type="Pfam" id="PF13742"/>
    </source>
</evidence>
<sequence length="464" mass="49728">MVHVTGQSPSQPSPQPSPGAGHMSSPDAGGPGNSGNSGSPDGPRELAPRANLTTAENPWPLRLLSSKIDQYVARMSQVWVEGQVIQLNRRPGAGMAFLTLRDTEADISMSVSIYARVLDAVLARTGAELGEGARVVVRAKPTFWAKRGSLQLQADDIRPVGVGDLLARIEQLRRILAAEGLFDAERKRPLPFLPRKVGLVCGRQAKAKDDVLVNARLRWPGLPFEVREVAVQGARAVGEVTRAIQELDTDAQIDVIVVARGGGAVEDLLPFSDEGLVRAAAACRTPLVSAIGHETDCPLLDLVADYRASTPTDAARRIVPDLAQETVGLDSARERLRSVLASRLDAEQAALDQLRARPVMADPTSIVRDRVIELGQARDRMRRAVEHRLSLAAADLRADHARLTALSPQGVLDRGYTILRTPGGKVITSAEDVKKGDLIEGVLAHGRLVAQVVGATKPRPADID</sequence>
<feature type="domain" description="Exonuclease VII large subunit C-terminal" evidence="8">
    <location>
        <begin position="181"/>
        <end position="395"/>
    </location>
</feature>
<dbReference type="Proteomes" id="UP000186769">
    <property type="component" value="Unassembled WGS sequence"/>
</dbReference>
<dbReference type="PANTHER" id="PTHR30008">
    <property type="entry name" value="EXODEOXYRIBONUCLEASE 7 LARGE SUBUNIT"/>
    <property type="match status" value="1"/>
</dbReference>
<dbReference type="GO" id="GO:0006308">
    <property type="term" value="P:DNA catabolic process"/>
    <property type="evidence" value="ECO:0007669"/>
    <property type="project" value="UniProtKB-UniRule"/>
</dbReference>
<proteinExistence type="inferred from homology"/>
<reference evidence="10 11" key="1">
    <citation type="submission" date="2016-12" db="EMBL/GenBank/DDBJ databases">
        <title>Genomic comparison of strains in the 'Actinomyces naeslundii' group.</title>
        <authorList>
            <person name="Mughal S.R."/>
            <person name="Do T."/>
            <person name="Gilbert S.C."/>
            <person name="Witherden E.A."/>
            <person name="Didelot X."/>
            <person name="Beighton D."/>
        </authorList>
    </citation>
    <scope>NUCLEOTIDE SEQUENCE [LARGE SCALE GENOMIC DNA]</scope>
    <source>
        <strain evidence="10 11">G53E</strain>
    </source>
</reference>
<comment type="function">
    <text evidence="5">Bidirectionally degrades single-stranded DNA into large acid-insoluble oligonucleotides, which are then degraded further into small acid-soluble oligonucleotides.</text>
</comment>
<dbReference type="EC" id="3.1.11.6" evidence="5"/>
<dbReference type="CDD" id="cd04489">
    <property type="entry name" value="ExoVII_LU_OBF"/>
    <property type="match status" value="1"/>
</dbReference>
<evidence type="ECO:0000259" key="8">
    <source>
        <dbReference type="Pfam" id="PF02601"/>
    </source>
</evidence>
<evidence type="ECO:0000256" key="6">
    <source>
        <dbReference type="RuleBase" id="RU004355"/>
    </source>
</evidence>
<dbReference type="NCBIfam" id="TIGR00237">
    <property type="entry name" value="xseA"/>
    <property type="match status" value="1"/>
</dbReference>
<keyword evidence="4 5" id="KW-0269">Exonuclease</keyword>
<gene>
    <name evidence="5" type="primary">xseA</name>
    <name evidence="10" type="ORF">BKH15_07150</name>
</gene>
<evidence type="ECO:0000256" key="5">
    <source>
        <dbReference type="HAMAP-Rule" id="MF_00378"/>
    </source>
</evidence>
<feature type="region of interest" description="Disordered" evidence="7">
    <location>
        <begin position="1"/>
        <end position="48"/>
    </location>
</feature>
<name>A0A1Q8X8K7_9ACTO</name>
<evidence type="ECO:0000256" key="3">
    <source>
        <dbReference type="ARBA" id="ARBA00022801"/>
    </source>
</evidence>
<comment type="similarity">
    <text evidence="5 6">Belongs to the XseA family.</text>
</comment>
<dbReference type="RefSeq" id="WP_075414775.1">
    <property type="nucleotide sequence ID" value="NZ_MSKW01000014.1"/>
</dbReference>
<evidence type="ECO:0000256" key="7">
    <source>
        <dbReference type="SAM" id="MobiDB-lite"/>
    </source>
</evidence>
<keyword evidence="2 5" id="KW-0540">Nuclease</keyword>
<comment type="subcellular location">
    <subcellularLocation>
        <location evidence="5 6">Cytoplasm</location>
    </subcellularLocation>
</comment>
<keyword evidence="1 5" id="KW-0963">Cytoplasm</keyword>
<dbReference type="HAMAP" id="MF_00378">
    <property type="entry name" value="Exonuc_7_L"/>
    <property type="match status" value="1"/>
</dbReference>
<comment type="caution">
    <text evidence="10">The sequence shown here is derived from an EMBL/GenBank/DDBJ whole genome shotgun (WGS) entry which is preliminary data.</text>
</comment>
<dbReference type="GO" id="GO:0005737">
    <property type="term" value="C:cytoplasm"/>
    <property type="evidence" value="ECO:0007669"/>
    <property type="project" value="UniProtKB-SubCell"/>
</dbReference>
<organism evidence="10 11">
    <name type="scientific">Actinomyces oris</name>
    <dbReference type="NCBI Taxonomy" id="544580"/>
    <lineage>
        <taxon>Bacteria</taxon>
        <taxon>Bacillati</taxon>
        <taxon>Actinomycetota</taxon>
        <taxon>Actinomycetes</taxon>
        <taxon>Actinomycetales</taxon>
        <taxon>Actinomycetaceae</taxon>
        <taxon>Actinomyces</taxon>
    </lineage>
</organism>
<dbReference type="GO" id="GO:0008855">
    <property type="term" value="F:exodeoxyribonuclease VII activity"/>
    <property type="evidence" value="ECO:0007669"/>
    <property type="project" value="UniProtKB-UniRule"/>
</dbReference>